<dbReference type="RefSeq" id="XP_010269001.1">
    <property type="nucleotide sequence ID" value="XM_010270699.2"/>
</dbReference>
<feature type="compositionally biased region" description="Acidic residues" evidence="1">
    <location>
        <begin position="96"/>
        <end position="108"/>
    </location>
</feature>
<feature type="region of interest" description="Disordered" evidence="1">
    <location>
        <begin position="70"/>
        <end position="132"/>
    </location>
</feature>
<evidence type="ECO:0000256" key="1">
    <source>
        <dbReference type="SAM" id="MobiDB-lite"/>
    </source>
</evidence>
<evidence type="ECO:0000313" key="2">
    <source>
        <dbReference type="Proteomes" id="UP000189703"/>
    </source>
</evidence>
<dbReference type="PANTHER" id="PTHR36061:SF3">
    <property type="entry name" value="OS04G0692200 PROTEIN"/>
    <property type="match status" value="1"/>
</dbReference>
<organism evidence="2 3">
    <name type="scientific">Nelumbo nucifera</name>
    <name type="common">Sacred lotus</name>
    <dbReference type="NCBI Taxonomy" id="4432"/>
    <lineage>
        <taxon>Eukaryota</taxon>
        <taxon>Viridiplantae</taxon>
        <taxon>Streptophyta</taxon>
        <taxon>Embryophyta</taxon>
        <taxon>Tracheophyta</taxon>
        <taxon>Spermatophyta</taxon>
        <taxon>Magnoliopsida</taxon>
        <taxon>Proteales</taxon>
        <taxon>Nelumbonaceae</taxon>
        <taxon>Nelumbo</taxon>
    </lineage>
</organism>
<dbReference type="FunCoup" id="A0A1U8B0F1">
    <property type="interactions" value="1268"/>
</dbReference>
<accession>A0A1U8B0F1</accession>
<gene>
    <name evidence="3" type="primary">LOC104605801</name>
</gene>
<dbReference type="Pfam" id="PF12527">
    <property type="entry name" value="DUF3727"/>
    <property type="match status" value="1"/>
</dbReference>
<reference evidence="3" key="1">
    <citation type="submission" date="2025-08" db="UniProtKB">
        <authorList>
            <consortium name="RefSeq"/>
        </authorList>
    </citation>
    <scope>IDENTIFICATION</scope>
</reference>
<dbReference type="InParanoid" id="A0A1U8B0F1"/>
<feature type="compositionally biased region" description="Basic residues" evidence="1">
    <location>
        <begin position="76"/>
        <end position="89"/>
    </location>
</feature>
<proteinExistence type="predicted"/>
<dbReference type="InterPro" id="IPR022203">
    <property type="entry name" value="DUF3727"/>
</dbReference>
<dbReference type="GeneID" id="104605801"/>
<dbReference type="KEGG" id="nnu:104605801"/>
<sequence length="337" mass="37122">MVFSATTPHFFCSRPWPFTLSPLQTNHSSLLHLNQSPLSTSFPISNSIYRNSCNSHHNCSFALTRCRAAKQQRGSSVKKRPQAKKRGRPPKTVIVDDIDFDDEVDVGDNDSTGSTSRSQSYQPSPLPKPPAGFVLDPHGKVLMASSKRIATIVDSTNNFPLECIIRRVFKSSQGDDCMLLCPVDTPVQILKSTNVDGWSAVSDEEVESILPTIAYSLAKIHMHLVISGFCYTARGGFCYSEENIFEFGTDDGQDIDGLPSEGIEITCFHQDGTHYMIYTPSDPLLFVAVKDQNGLLQIADDDLLEDPAVIGAIDEETEFNALVEEEAALLESLLGER</sequence>
<dbReference type="OMA" id="FMIYTPS"/>
<protein>
    <submittedName>
        <fullName evidence="3">Uncharacterized protein LOC104605801</fullName>
    </submittedName>
</protein>
<dbReference type="OrthoDB" id="1918611at2759"/>
<dbReference type="Proteomes" id="UP000189703">
    <property type="component" value="Unplaced"/>
</dbReference>
<name>A0A1U8B0F1_NELNU</name>
<dbReference type="PANTHER" id="PTHR36061">
    <property type="match status" value="1"/>
</dbReference>
<dbReference type="AlphaFoldDB" id="A0A1U8B0F1"/>
<feature type="compositionally biased region" description="Polar residues" evidence="1">
    <location>
        <begin position="111"/>
        <end position="123"/>
    </location>
</feature>
<keyword evidence="2" id="KW-1185">Reference proteome</keyword>
<evidence type="ECO:0000313" key="3">
    <source>
        <dbReference type="RefSeq" id="XP_010269001.1"/>
    </source>
</evidence>
<dbReference type="eggNOG" id="ENOG502QW8E">
    <property type="taxonomic scope" value="Eukaryota"/>
</dbReference>
<dbReference type="STRING" id="4432.A0A1U8B0F1"/>